<dbReference type="FunFam" id="3.30.590.10:FF:000003">
    <property type="entry name" value="Glutamine synthetase 2"/>
    <property type="match status" value="1"/>
</dbReference>
<evidence type="ECO:0000256" key="4">
    <source>
        <dbReference type="ARBA" id="ARBA00022723"/>
    </source>
</evidence>
<feature type="domain" description="GS beta-grasp" evidence="8">
    <location>
        <begin position="22"/>
        <end position="108"/>
    </location>
</feature>
<protein>
    <submittedName>
        <fullName evidence="10">Uncharacterized protein</fullName>
    </submittedName>
</protein>
<keyword evidence="7" id="KW-0460">Magnesium</keyword>
<feature type="domain" description="GS catalytic" evidence="9">
    <location>
        <begin position="115"/>
        <end position="449"/>
    </location>
</feature>
<dbReference type="AlphaFoldDB" id="X1M7L3"/>
<feature type="non-terminal residue" evidence="10">
    <location>
        <position position="1"/>
    </location>
</feature>
<dbReference type="PROSITE" id="PS51986">
    <property type="entry name" value="GS_BETA_GRASP"/>
    <property type="match status" value="1"/>
</dbReference>
<comment type="cofactor">
    <cofactor evidence="1">
        <name>Mg(2+)</name>
        <dbReference type="ChEBI" id="CHEBI:18420"/>
    </cofactor>
</comment>
<dbReference type="SUPFAM" id="SSF54368">
    <property type="entry name" value="Glutamine synthetase, N-terminal domain"/>
    <property type="match status" value="1"/>
</dbReference>
<dbReference type="PROSITE" id="PS51987">
    <property type="entry name" value="GS_CATALYTIC"/>
    <property type="match status" value="1"/>
</dbReference>
<reference evidence="10" key="1">
    <citation type="journal article" date="2014" name="Front. Microbiol.">
        <title>High frequency of phylogenetically diverse reductive dehalogenase-homologous genes in deep subseafloor sedimentary metagenomes.</title>
        <authorList>
            <person name="Kawai M."/>
            <person name="Futagami T."/>
            <person name="Toyoda A."/>
            <person name="Takaki Y."/>
            <person name="Nishi S."/>
            <person name="Hori S."/>
            <person name="Arai W."/>
            <person name="Tsubouchi T."/>
            <person name="Morono Y."/>
            <person name="Uchiyama I."/>
            <person name="Ito T."/>
            <person name="Fujiyama A."/>
            <person name="Inagaki F."/>
            <person name="Takami H."/>
        </authorList>
    </citation>
    <scope>NUCLEOTIDE SEQUENCE</scope>
    <source>
        <strain evidence="10">Expedition CK06-06</strain>
    </source>
</reference>
<organism evidence="10">
    <name type="scientific">marine sediment metagenome</name>
    <dbReference type="NCBI Taxonomy" id="412755"/>
    <lineage>
        <taxon>unclassified sequences</taxon>
        <taxon>metagenomes</taxon>
        <taxon>ecological metagenomes</taxon>
    </lineage>
</organism>
<dbReference type="Gene3D" id="3.30.590.10">
    <property type="entry name" value="Glutamine synthetase/guanido kinase, catalytic domain"/>
    <property type="match status" value="1"/>
</dbReference>
<evidence type="ECO:0000256" key="7">
    <source>
        <dbReference type="ARBA" id="ARBA00022842"/>
    </source>
</evidence>
<keyword evidence="5" id="KW-0547">Nucleotide-binding</keyword>
<dbReference type="GO" id="GO:0005524">
    <property type="term" value="F:ATP binding"/>
    <property type="evidence" value="ECO:0007669"/>
    <property type="project" value="UniProtKB-KW"/>
</dbReference>
<dbReference type="GO" id="GO:0004356">
    <property type="term" value="F:glutamine synthetase activity"/>
    <property type="evidence" value="ECO:0007669"/>
    <property type="project" value="InterPro"/>
</dbReference>
<evidence type="ECO:0000259" key="9">
    <source>
        <dbReference type="PROSITE" id="PS51987"/>
    </source>
</evidence>
<name>X1M7L3_9ZZZZ</name>
<dbReference type="Pfam" id="PF03951">
    <property type="entry name" value="Gln-synt_N"/>
    <property type="match status" value="1"/>
</dbReference>
<dbReference type="GO" id="GO:0006542">
    <property type="term" value="P:glutamine biosynthetic process"/>
    <property type="evidence" value="ECO:0007669"/>
    <property type="project" value="InterPro"/>
</dbReference>
<dbReference type="InterPro" id="IPR014746">
    <property type="entry name" value="Gln_synth/guanido_kin_cat_dom"/>
</dbReference>
<dbReference type="PANTHER" id="PTHR43785">
    <property type="entry name" value="GAMMA-GLUTAMYLPUTRESCINE SYNTHETASE"/>
    <property type="match status" value="1"/>
</dbReference>
<dbReference type="InterPro" id="IPR036651">
    <property type="entry name" value="Gln_synt_N_sf"/>
</dbReference>
<comment type="similarity">
    <text evidence="2">Belongs to the glutamine synthetase family.</text>
</comment>
<dbReference type="InterPro" id="IPR008147">
    <property type="entry name" value="Gln_synt_N"/>
</dbReference>
<evidence type="ECO:0000256" key="5">
    <source>
        <dbReference type="ARBA" id="ARBA00022741"/>
    </source>
</evidence>
<proteinExistence type="inferred from homology"/>
<sequence length="449" mass="51315">RIRPSKDRVEAGDHVLKITKEQDIRFIRLWFTDILGFLKSFTITFKELEGAMQSGSGFDGSSIQGFARIDESDMVVLPDPSTFRILPWHSEEHQTVARMFCDVYWPGGQPFEGDPRYVLKKNLKKAMDMGYTFHVGPELEYFYFQNSETPQFLDQLGYFDLTPPDTATDLRRETISILEQIGIGVECSHHEVAPSQHEIDLRYTDALAMADNVMTARLVIKHVAQKHGIYATFMPKPVSGVNGSGMHVNMSLSKDGRNTFFDEKELHHLSETAKHFAAGLLKHAPEITSITNQWVNSYKRLLPNYEAPVYITWARKNRADLIRIPEYQPGREKATRIELRSPDPACNPYLAFSAILAAGLEGIEKGYDPPPPLERNVFEMTEQERQEKGINALPGSLYEAIKFTESSELVKKTLGQHLFNTFIENKKVEWERYCSQVTDYELKQCLPIL</sequence>
<dbReference type="SMART" id="SM01230">
    <property type="entry name" value="Gln-synt_C"/>
    <property type="match status" value="1"/>
</dbReference>
<evidence type="ECO:0000313" key="10">
    <source>
        <dbReference type="EMBL" id="GAI14061.1"/>
    </source>
</evidence>
<dbReference type="EMBL" id="BARV01006523">
    <property type="protein sequence ID" value="GAI14061.1"/>
    <property type="molecule type" value="Genomic_DNA"/>
</dbReference>
<dbReference type="PROSITE" id="PS00181">
    <property type="entry name" value="GLNA_ATP"/>
    <property type="match status" value="1"/>
</dbReference>
<dbReference type="PROSITE" id="PS00180">
    <property type="entry name" value="GLNA_1"/>
    <property type="match status" value="1"/>
</dbReference>
<comment type="caution">
    <text evidence="10">The sequence shown here is derived from an EMBL/GenBank/DDBJ whole genome shotgun (WGS) entry which is preliminary data.</text>
</comment>
<dbReference type="Gene3D" id="3.10.20.70">
    <property type="entry name" value="Glutamine synthetase, N-terminal domain"/>
    <property type="match status" value="1"/>
</dbReference>
<evidence type="ECO:0000256" key="2">
    <source>
        <dbReference type="ARBA" id="ARBA00009897"/>
    </source>
</evidence>
<evidence type="ECO:0000256" key="3">
    <source>
        <dbReference type="ARBA" id="ARBA00022598"/>
    </source>
</evidence>
<dbReference type="InterPro" id="IPR027303">
    <property type="entry name" value="Gln_synth_gly_rich_site"/>
</dbReference>
<dbReference type="GO" id="GO:0046872">
    <property type="term" value="F:metal ion binding"/>
    <property type="evidence" value="ECO:0007669"/>
    <property type="project" value="UniProtKB-KW"/>
</dbReference>
<evidence type="ECO:0000259" key="8">
    <source>
        <dbReference type="PROSITE" id="PS51986"/>
    </source>
</evidence>
<keyword evidence="3" id="KW-0436">Ligase</keyword>
<evidence type="ECO:0000256" key="6">
    <source>
        <dbReference type="ARBA" id="ARBA00022840"/>
    </source>
</evidence>
<dbReference type="InterPro" id="IPR008146">
    <property type="entry name" value="Gln_synth_cat_dom"/>
</dbReference>
<dbReference type="Pfam" id="PF00120">
    <property type="entry name" value="Gln-synt_C"/>
    <property type="match status" value="1"/>
</dbReference>
<gene>
    <name evidence="10" type="ORF">S06H3_13362</name>
</gene>
<keyword evidence="6" id="KW-0067">ATP-binding</keyword>
<keyword evidence="4" id="KW-0479">Metal-binding</keyword>
<dbReference type="SUPFAM" id="SSF55931">
    <property type="entry name" value="Glutamine synthetase/guanido kinase"/>
    <property type="match status" value="1"/>
</dbReference>
<evidence type="ECO:0000256" key="1">
    <source>
        <dbReference type="ARBA" id="ARBA00001946"/>
    </source>
</evidence>
<accession>X1M7L3</accession>
<dbReference type="PANTHER" id="PTHR43785:SF12">
    <property type="entry name" value="TYPE-1 GLUTAMINE SYNTHETASE 2"/>
    <property type="match status" value="1"/>
</dbReference>
<dbReference type="InterPro" id="IPR027302">
    <property type="entry name" value="Gln_synth_N_conserv_site"/>
</dbReference>